<reference evidence="1" key="1">
    <citation type="submission" date="2020-08" db="EMBL/GenBank/DDBJ databases">
        <title>Multicomponent nature underlies the extraordinary mechanical properties of spider dragline silk.</title>
        <authorList>
            <person name="Kono N."/>
            <person name="Nakamura H."/>
            <person name="Mori M."/>
            <person name="Yoshida Y."/>
            <person name="Ohtoshi R."/>
            <person name="Malay A.D."/>
            <person name="Moran D.A.P."/>
            <person name="Tomita M."/>
            <person name="Numata K."/>
            <person name="Arakawa K."/>
        </authorList>
    </citation>
    <scope>NUCLEOTIDE SEQUENCE</scope>
</reference>
<proteinExistence type="predicted"/>
<accession>A0A8X6P866</accession>
<keyword evidence="2" id="KW-1185">Reference proteome</keyword>
<sequence>MWLMVLSLYRLKSYRKPGLSFPTDSKQSFKKFKSLFHSLFREAITSMKRFRIMAATSALVPFRDGILRINRPEAFYFSYCAIVMAICRTRQGRSSGFTAIAHPPSQATGV</sequence>
<gene>
    <name evidence="1" type="ORF">NPIL_92641</name>
</gene>
<protein>
    <submittedName>
        <fullName evidence="1">Uncharacterized protein</fullName>
    </submittedName>
</protein>
<comment type="caution">
    <text evidence="1">The sequence shown here is derived from an EMBL/GenBank/DDBJ whole genome shotgun (WGS) entry which is preliminary data.</text>
</comment>
<dbReference type="AlphaFoldDB" id="A0A8X6P866"/>
<organism evidence="1 2">
    <name type="scientific">Nephila pilipes</name>
    <name type="common">Giant wood spider</name>
    <name type="synonym">Nephila maculata</name>
    <dbReference type="NCBI Taxonomy" id="299642"/>
    <lineage>
        <taxon>Eukaryota</taxon>
        <taxon>Metazoa</taxon>
        <taxon>Ecdysozoa</taxon>
        <taxon>Arthropoda</taxon>
        <taxon>Chelicerata</taxon>
        <taxon>Arachnida</taxon>
        <taxon>Araneae</taxon>
        <taxon>Araneomorphae</taxon>
        <taxon>Entelegynae</taxon>
        <taxon>Araneoidea</taxon>
        <taxon>Nephilidae</taxon>
        <taxon>Nephila</taxon>
    </lineage>
</organism>
<evidence type="ECO:0000313" key="2">
    <source>
        <dbReference type="Proteomes" id="UP000887013"/>
    </source>
</evidence>
<dbReference type="Proteomes" id="UP000887013">
    <property type="component" value="Unassembled WGS sequence"/>
</dbReference>
<dbReference type="EMBL" id="BMAW01066861">
    <property type="protein sequence ID" value="GFT56757.1"/>
    <property type="molecule type" value="Genomic_DNA"/>
</dbReference>
<evidence type="ECO:0000313" key="1">
    <source>
        <dbReference type="EMBL" id="GFT56757.1"/>
    </source>
</evidence>
<name>A0A8X6P866_NEPPI</name>